<reference evidence="1" key="1">
    <citation type="submission" date="2016-04" db="EMBL/GenBank/DDBJ databases">
        <authorList>
            <person name="Tabuchi Yagui T.R."/>
        </authorList>
    </citation>
    <scope>NUCLEOTIDE SEQUENCE [LARGE SCALE GENOMIC DNA]</scope>
    <source>
        <strain evidence="1">NIES-26</strain>
    </source>
</reference>
<dbReference type="AlphaFoldDB" id="A0A367QB51"/>
<sequence length="131" mass="14615">MGERTHRLRITANAPIVSTHQTHKDFNKMTKPLGYYCAVTPGDCSFLDELQEQYGSTFESLNRLEKLYILSAIISNLTATQTSLEGRSVAEKALATVTPVIEQINQRLLIGEHLGLADAIVNQLKYQHQGE</sequence>
<name>A0A367QB51_9NOSO</name>
<dbReference type="Proteomes" id="UP000252107">
    <property type="component" value="Unassembled WGS sequence"/>
</dbReference>
<dbReference type="EMBL" id="LXQD01000336">
    <property type="protein sequence ID" value="RCJ20534.1"/>
    <property type="molecule type" value="Genomic_DNA"/>
</dbReference>
<gene>
    <name evidence="1" type="ORF">A6770_31460</name>
</gene>
<proteinExistence type="predicted"/>
<keyword evidence="2" id="KW-1185">Reference proteome</keyword>
<comment type="caution">
    <text evidence="1">The sequence shown here is derived from an EMBL/GenBank/DDBJ whole genome shotgun (WGS) entry which is preliminary data.</text>
</comment>
<evidence type="ECO:0000313" key="1">
    <source>
        <dbReference type="EMBL" id="RCJ20534.1"/>
    </source>
</evidence>
<protein>
    <submittedName>
        <fullName evidence="1">Uncharacterized protein</fullName>
    </submittedName>
</protein>
<accession>A0A367QB51</accession>
<organism evidence="1 2">
    <name type="scientific">Nostoc minutum NIES-26</name>
    <dbReference type="NCBI Taxonomy" id="1844469"/>
    <lineage>
        <taxon>Bacteria</taxon>
        <taxon>Bacillati</taxon>
        <taxon>Cyanobacteriota</taxon>
        <taxon>Cyanophyceae</taxon>
        <taxon>Nostocales</taxon>
        <taxon>Nostocaceae</taxon>
        <taxon>Nostoc</taxon>
    </lineage>
</organism>
<evidence type="ECO:0000313" key="2">
    <source>
        <dbReference type="Proteomes" id="UP000252107"/>
    </source>
</evidence>